<accession>A0A448Z6B6</accession>
<name>A0A448Z6B6_9STRA</name>
<dbReference type="EMBL" id="CAACVS010000131">
    <property type="protein sequence ID" value="VEU37575.1"/>
    <property type="molecule type" value="Genomic_DNA"/>
</dbReference>
<protein>
    <submittedName>
        <fullName evidence="2">Uncharacterized protein</fullName>
    </submittedName>
</protein>
<keyword evidence="3" id="KW-1185">Reference proteome</keyword>
<dbReference type="Proteomes" id="UP000291116">
    <property type="component" value="Unassembled WGS sequence"/>
</dbReference>
<feature type="region of interest" description="Disordered" evidence="1">
    <location>
        <begin position="1"/>
        <end position="34"/>
    </location>
</feature>
<organism evidence="2 3">
    <name type="scientific">Pseudo-nitzschia multistriata</name>
    <dbReference type="NCBI Taxonomy" id="183589"/>
    <lineage>
        <taxon>Eukaryota</taxon>
        <taxon>Sar</taxon>
        <taxon>Stramenopiles</taxon>
        <taxon>Ochrophyta</taxon>
        <taxon>Bacillariophyta</taxon>
        <taxon>Bacillariophyceae</taxon>
        <taxon>Bacillariophycidae</taxon>
        <taxon>Bacillariales</taxon>
        <taxon>Bacillariaceae</taxon>
        <taxon>Pseudo-nitzschia</taxon>
    </lineage>
</organism>
<feature type="compositionally biased region" description="Basic and acidic residues" evidence="1">
    <location>
        <begin position="60"/>
        <end position="80"/>
    </location>
</feature>
<sequence>MAEVETTPPVSEETQAEEQAPITNEESKEPTAAPVAAEFKKKKSMFSSFCGCFGGTPAVAEEKKTEDEVKEETDKPAVEDKQEDTDVQA</sequence>
<evidence type="ECO:0000256" key="1">
    <source>
        <dbReference type="SAM" id="MobiDB-lite"/>
    </source>
</evidence>
<evidence type="ECO:0000313" key="2">
    <source>
        <dbReference type="EMBL" id="VEU37575.1"/>
    </source>
</evidence>
<reference evidence="2 3" key="1">
    <citation type="submission" date="2019-01" db="EMBL/GenBank/DDBJ databases">
        <authorList>
            <person name="Ferrante I. M."/>
        </authorList>
    </citation>
    <scope>NUCLEOTIDE SEQUENCE [LARGE SCALE GENOMIC DNA]</scope>
    <source>
        <strain evidence="2 3">B856</strain>
    </source>
</reference>
<evidence type="ECO:0000313" key="3">
    <source>
        <dbReference type="Proteomes" id="UP000291116"/>
    </source>
</evidence>
<dbReference type="AlphaFoldDB" id="A0A448Z6B6"/>
<gene>
    <name evidence="2" type="ORF">PSNMU_V1.4_AUG-EV-PASAV3_0043790</name>
</gene>
<proteinExistence type="predicted"/>
<feature type="region of interest" description="Disordered" evidence="1">
    <location>
        <begin position="55"/>
        <end position="89"/>
    </location>
</feature>
<feature type="compositionally biased region" description="Low complexity" evidence="1">
    <location>
        <begin position="1"/>
        <end position="13"/>
    </location>
</feature>